<dbReference type="STRING" id="1333998.M2A_3343"/>
<dbReference type="eggNOG" id="COG2856">
    <property type="taxonomic scope" value="Bacteria"/>
</dbReference>
<dbReference type="InterPro" id="IPR052345">
    <property type="entry name" value="Rad_response_metalloprotease"/>
</dbReference>
<dbReference type="PANTHER" id="PTHR43236:SF2">
    <property type="entry name" value="BLL0069 PROTEIN"/>
    <property type="match status" value="1"/>
</dbReference>
<comment type="caution">
    <text evidence="2">The sequence shown here is derived from an EMBL/GenBank/DDBJ whole genome shotgun (WGS) entry which is preliminary data.</text>
</comment>
<dbReference type="AlphaFoldDB" id="A0A081BFM6"/>
<evidence type="ECO:0000313" key="2">
    <source>
        <dbReference type="EMBL" id="GAK46844.1"/>
    </source>
</evidence>
<proteinExistence type="predicted"/>
<organism evidence="2 3">
    <name type="scientific">Tepidicaulis marinus</name>
    <dbReference type="NCBI Taxonomy" id="1333998"/>
    <lineage>
        <taxon>Bacteria</taxon>
        <taxon>Pseudomonadati</taxon>
        <taxon>Pseudomonadota</taxon>
        <taxon>Alphaproteobacteria</taxon>
        <taxon>Hyphomicrobiales</taxon>
        <taxon>Parvibaculaceae</taxon>
        <taxon>Tepidicaulis</taxon>
    </lineage>
</organism>
<dbReference type="PANTHER" id="PTHR43236">
    <property type="entry name" value="ANTITOXIN HIGA1"/>
    <property type="match status" value="1"/>
</dbReference>
<keyword evidence="3" id="KW-1185">Reference proteome</keyword>
<dbReference type="InterPro" id="IPR010359">
    <property type="entry name" value="IrrE_HExxH"/>
</dbReference>
<dbReference type="Pfam" id="PF06114">
    <property type="entry name" value="Peptidase_M78"/>
    <property type="match status" value="1"/>
</dbReference>
<dbReference type="Proteomes" id="UP000028702">
    <property type="component" value="Unassembled WGS sequence"/>
</dbReference>
<accession>A0A081BFM6</accession>
<evidence type="ECO:0000259" key="1">
    <source>
        <dbReference type="Pfam" id="PF06114"/>
    </source>
</evidence>
<evidence type="ECO:0000313" key="3">
    <source>
        <dbReference type="Proteomes" id="UP000028702"/>
    </source>
</evidence>
<gene>
    <name evidence="2" type="ORF">M2A_3343</name>
</gene>
<sequence length="310" mass="35427">MSNGKRKSPQQEANRLSILLRHVLGEDRFPVDVEALAREVSKNNEDPITKIVGGDLPGFEGMLRPHRKRPEWHIVYNDDPRYRGRVRFTLAHEFGHYLLHRPTLTAQDYNSGILDRDCDFQCKPLLPNSWQEEEKQREEEADTFASFLLMPLDDYRAQVDGHEMTVDLLNHVTDRYGVSLIAACRKWIDFTDRRAAMIVARDGHAKWGRASKAALKSGIFVRSGMPIPDDALAAIGAAERGFVSDRPVARPNGVWNFSRGSEPVRELAMVSEFLDMSLTILQFDDAFDVCEIEEDTPWDAYDQFTRDDSM</sequence>
<dbReference type="RefSeq" id="WP_045449873.1">
    <property type="nucleotide sequence ID" value="NZ_BBIO01000036.1"/>
</dbReference>
<protein>
    <submittedName>
        <fullName evidence="2">Conserved protein</fullName>
    </submittedName>
</protein>
<feature type="domain" description="IrrE N-terminal-like" evidence="1">
    <location>
        <begin position="71"/>
        <end position="186"/>
    </location>
</feature>
<name>A0A081BFM6_9HYPH</name>
<reference evidence="2 3" key="1">
    <citation type="submission" date="2014-07" db="EMBL/GenBank/DDBJ databases">
        <title>Tepidicaulis marinum gen. nov., sp. nov., a novel marine bacterium denitrifying nitrate to nitrous oxide strictly under microaerobic conditions.</title>
        <authorList>
            <person name="Takeuchi M."/>
            <person name="Yamagishi T."/>
            <person name="Kamagata Y."/>
            <person name="Oshima K."/>
            <person name="Hattori M."/>
            <person name="Katayama T."/>
            <person name="Hanada S."/>
            <person name="Tamaki H."/>
            <person name="Marumo K."/>
            <person name="Maeda H."/>
            <person name="Nedachi M."/>
            <person name="Iwasaki W."/>
            <person name="Suwa Y."/>
            <person name="Sakata S."/>
        </authorList>
    </citation>
    <scope>NUCLEOTIDE SEQUENCE [LARGE SCALE GENOMIC DNA]</scope>
    <source>
        <strain evidence="2 3">MA2</strain>
    </source>
</reference>
<dbReference type="Gene3D" id="1.10.10.2910">
    <property type="match status" value="1"/>
</dbReference>
<dbReference type="EMBL" id="BBIO01000036">
    <property type="protein sequence ID" value="GAK46844.1"/>
    <property type="molecule type" value="Genomic_DNA"/>
</dbReference>